<evidence type="ECO:0000259" key="7">
    <source>
        <dbReference type="Pfam" id="PF02838"/>
    </source>
</evidence>
<gene>
    <name evidence="8" type="ORF">E6C55_04360</name>
</gene>
<dbReference type="InterPro" id="IPR029018">
    <property type="entry name" value="Hex-like_dom2"/>
</dbReference>
<dbReference type="GO" id="GO:0005975">
    <property type="term" value="P:carbohydrate metabolic process"/>
    <property type="evidence" value="ECO:0007669"/>
    <property type="project" value="InterPro"/>
</dbReference>
<evidence type="ECO:0000256" key="4">
    <source>
        <dbReference type="PIRSR" id="PIRSR625705-1"/>
    </source>
</evidence>
<evidence type="ECO:0000256" key="2">
    <source>
        <dbReference type="ARBA" id="ARBA00022801"/>
    </source>
</evidence>
<dbReference type="Pfam" id="PF02838">
    <property type="entry name" value="Glyco_hydro_20b"/>
    <property type="match status" value="1"/>
</dbReference>
<comment type="caution">
    <text evidence="8">The sequence shown here is derived from an EMBL/GenBank/DDBJ whole genome shotgun (WGS) entry which is preliminary data.</text>
</comment>
<name>A0A4S4C694_9BACL</name>
<feature type="domain" description="Beta-hexosaminidase bacterial type N-terminal" evidence="7">
    <location>
        <begin position="32"/>
        <end position="148"/>
    </location>
</feature>
<dbReference type="AlphaFoldDB" id="A0A4S4C694"/>
<reference evidence="8 9" key="1">
    <citation type="submission" date="2019-04" db="EMBL/GenBank/DDBJ databases">
        <title>Cohnella sp. nov. isolated from preserved vegetables.</title>
        <authorList>
            <person name="Lin S.-Y."/>
            <person name="Hung M.-H."/>
            <person name="Young C.-C."/>
        </authorList>
    </citation>
    <scope>NUCLEOTIDE SEQUENCE [LARGE SCALE GENOMIC DNA]</scope>
    <source>
        <strain evidence="8 9">CC-MHH1044</strain>
    </source>
</reference>
<dbReference type="InterPro" id="IPR038901">
    <property type="entry name" value="HEXDC-like"/>
</dbReference>
<keyword evidence="3" id="KW-0326">Glycosidase</keyword>
<dbReference type="InterPro" id="IPR015883">
    <property type="entry name" value="Glyco_hydro_20_cat"/>
</dbReference>
<dbReference type="SUPFAM" id="SSF55545">
    <property type="entry name" value="beta-N-acetylhexosaminidase-like domain"/>
    <property type="match status" value="1"/>
</dbReference>
<dbReference type="GO" id="GO:0004563">
    <property type="term" value="F:beta-N-acetylhexosaminidase activity"/>
    <property type="evidence" value="ECO:0007669"/>
    <property type="project" value="InterPro"/>
</dbReference>
<proteinExistence type="inferred from homology"/>
<dbReference type="EMBL" id="SSOB01000004">
    <property type="protein sequence ID" value="THF83410.1"/>
    <property type="molecule type" value="Genomic_DNA"/>
</dbReference>
<dbReference type="SUPFAM" id="SSF51445">
    <property type="entry name" value="(Trans)glycosidases"/>
    <property type="match status" value="1"/>
</dbReference>
<feature type="active site" description="Proton donor" evidence="4">
    <location>
        <position position="295"/>
    </location>
</feature>
<dbReference type="InterPro" id="IPR017853">
    <property type="entry name" value="GH"/>
</dbReference>
<organism evidence="8 9">
    <name type="scientific">Cohnella fermenti</name>
    <dbReference type="NCBI Taxonomy" id="2565925"/>
    <lineage>
        <taxon>Bacteria</taxon>
        <taxon>Bacillati</taxon>
        <taxon>Bacillota</taxon>
        <taxon>Bacilli</taxon>
        <taxon>Bacillales</taxon>
        <taxon>Paenibacillaceae</taxon>
        <taxon>Cohnella</taxon>
    </lineage>
</organism>
<comment type="similarity">
    <text evidence="1">Belongs to the glycosyl hydrolase 20 family.</text>
</comment>
<evidence type="ECO:0000256" key="3">
    <source>
        <dbReference type="ARBA" id="ARBA00023295"/>
    </source>
</evidence>
<evidence type="ECO:0000256" key="1">
    <source>
        <dbReference type="ARBA" id="ARBA00006285"/>
    </source>
</evidence>
<evidence type="ECO:0000256" key="5">
    <source>
        <dbReference type="SAM" id="MobiDB-lite"/>
    </source>
</evidence>
<feature type="region of interest" description="Disordered" evidence="5">
    <location>
        <begin position="467"/>
        <end position="496"/>
    </location>
</feature>
<dbReference type="PRINTS" id="PR00738">
    <property type="entry name" value="GLHYDRLASE20"/>
</dbReference>
<dbReference type="Pfam" id="PF00728">
    <property type="entry name" value="Glyco_hydro_20"/>
    <property type="match status" value="1"/>
</dbReference>
<dbReference type="Proteomes" id="UP000310636">
    <property type="component" value="Unassembled WGS sequence"/>
</dbReference>
<protein>
    <submittedName>
        <fullName evidence="8">Uncharacterized protein</fullName>
    </submittedName>
</protein>
<sequence length="645" mass="72735">MARVRTGEKIMLTIPLAKSCIPIGGTRYAPDWESEVKLSSAAWQHSRLTAAAEALFAGRECRVSEGEGTEASCYELHWGPQEERLESGTAEMPEVLPPQGYRLSLRGRTATIASGDAAGLFYGIQTLRQLLAGLEPGACLEAANVVDWPDVPLRCMNYDLRQTFSKPELLVDYIETMASFKANALLIEYEDKFPFAEEPQRAFRHPRHALTDGQLDRLLEAAERSFIEVIPLQQTFGHLEYVLGREEYKHLRETEESTGELCPSRPEASALVCGMLEELAARHPRSRYLHLGCDEVYSLCECAVCREAFGGSRNMAFLAYVNRLVDFTCELSKKPIIWQDVLAECSDEELALLDKRVTVMSWHYNGKNVSRLVTPLLTRLQELGVEVMGAPSVRCFDAKDDQNYPLVRERLANIEQWTAIAAERRLCGLVGTNWTAVFSLGVPYGVFETSWYTMACFADASWNRKRGSGANGTSGRSEAADASSGSNPNGSSSSGQLSPPLPFIDRFLHVFHGVAPETAERLLGNRDDEDYYSSMPKLLDAVTRNAGVARLIAALLDFERAADRSRTIHKYAYRRELYPDSEPEWRSLSNNYRITREGLRRSRERIAEELRAFQPDDMAEHYVLSRFYLHDCLDERLYREMGLRE</sequence>
<dbReference type="InterPro" id="IPR015882">
    <property type="entry name" value="HEX_bac_N"/>
</dbReference>
<accession>A0A4S4C694</accession>
<feature type="domain" description="Glycoside hydrolase family 20 catalytic" evidence="6">
    <location>
        <begin position="154"/>
        <end position="370"/>
    </location>
</feature>
<dbReference type="OrthoDB" id="9810898at2"/>
<keyword evidence="9" id="KW-1185">Reference proteome</keyword>
<keyword evidence="2" id="KW-0378">Hydrolase</keyword>
<dbReference type="Gene3D" id="3.30.379.10">
    <property type="entry name" value="Chitobiase/beta-hexosaminidase domain 2-like"/>
    <property type="match status" value="1"/>
</dbReference>
<dbReference type="InterPro" id="IPR025705">
    <property type="entry name" value="Beta_hexosaminidase_sua/sub"/>
</dbReference>
<dbReference type="PANTHER" id="PTHR21040">
    <property type="entry name" value="BCDNA.GH04120"/>
    <property type="match status" value="1"/>
</dbReference>
<evidence type="ECO:0000259" key="6">
    <source>
        <dbReference type="Pfam" id="PF00728"/>
    </source>
</evidence>
<dbReference type="Gene3D" id="3.20.20.80">
    <property type="entry name" value="Glycosidases"/>
    <property type="match status" value="1"/>
</dbReference>
<evidence type="ECO:0000313" key="8">
    <source>
        <dbReference type="EMBL" id="THF83410.1"/>
    </source>
</evidence>
<evidence type="ECO:0000313" key="9">
    <source>
        <dbReference type="Proteomes" id="UP000310636"/>
    </source>
</evidence>
<feature type="compositionally biased region" description="Low complexity" evidence="5">
    <location>
        <begin position="483"/>
        <end position="496"/>
    </location>
</feature>
<dbReference type="PANTHER" id="PTHR21040:SF8">
    <property type="entry name" value="BCDNA.GH04120"/>
    <property type="match status" value="1"/>
</dbReference>